<proteinExistence type="predicted"/>
<reference evidence="1 2" key="1">
    <citation type="journal article" date="2020" name="Int. J. Syst. Evol. Microbiol.">
        <title>Description and complete genome sequences of Bradyrhizobium symbiodeficiens sp. nov., a non-symbiotic bacterium associated with legumes native to Canada.</title>
        <authorList>
            <person name="Bromfield E.S.P."/>
            <person name="Cloutier S."/>
            <person name="Nguyen H.D.T."/>
        </authorList>
    </citation>
    <scope>NUCLEOTIDE SEQUENCE [LARGE SCALE GENOMIC DNA]</scope>
    <source>
        <strain evidence="1 2">101S1MB</strain>
    </source>
</reference>
<dbReference type="AlphaFoldDB" id="A0AAJ6MLE9"/>
<accession>A0AAJ6MLE9</accession>
<name>A0AAJ6MLE9_9BRAD</name>
<sequence length="98" mass="10703">MRGGVRLAQSEIAELASSWDIEAAPNLRSPRLVPEQHWPDIVREAPLPALIVAFLMGVLVARRQPSLRLPRSDKSSAQGDWLAGLDPPVNATCVNVRT</sequence>
<dbReference type="RefSeq" id="WP_244607554.1">
    <property type="nucleotide sequence ID" value="NZ_CP029427.2"/>
</dbReference>
<evidence type="ECO:0000313" key="1">
    <source>
        <dbReference type="EMBL" id="WWE91992.1"/>
    </source>
</evidence>
<dbReference type="EMBL" id="CP050066">
    <property type="protein sequence ID" value="WWE91992.1"/>
    <property type="molecule type" value="Genomic_DNA"/>
</dbReference>
<evidence type="ECO:0000313" key="2">
    <source>
        <dbReference type="Proteomes" id="UP000500895"/>
    </source>
</evidence>
<protein>
    <submittedName>
        <fullName evidence="1">Uncharacterized protein</fullName>
    </submittedName>
</protein>
<organism evidence="1 2">
    <name type="scientific">Bradyrhizobium symbiodeficiens</name>
    <dbReference type="NCBI Taxonomy" id="1404367"/>
    <lineage>
        <taxon>Bacteria</taxon>
        <taxon>Pseudomonadati</taxon>
        <taxon>Pseudomonadota</taxon>
        <taxon>Alphaproteobacteria</taxon>
        <taxon>Hyphomicrobiales</taxon>
        <taxon>Nitrobacteraceae</taxon>
        <taxon>Bradyrhizobium</taxon>
    </lineage>
</organism>
<gene>
    <name evidence="1" type="ORF">HAV00_32940</name>
</gene>
<dbReference type="Proteomes" id="UP000500895">
    <property type="component" value="Chromosome"/>
</dbReference>